<dbReference type="GO" id="GO:0004096">
    <property type="term" value="F:catalase activity"/>
    <property type="evidence" value="ECO:0007669"/>
    <property type="project" value="UniProtKB-UniRule"/>
</dbReference>
<evidence type="ECO:0000256" key="1">
    <source>
        <dbReference type="ARBA" id="ARBA00022559"/>
    </source>
</evidence>
<dbReference type="NCBIfam" id="NF011635">
    <property type="entry name" value="PRK15061.1"/>
    <property type="match status" value="1"/>
</dbReference>
<dbReference type="EMBL" id="CADIKC010000002">
    <property type="protein sequence ID" value="CAB3664839.1"/>
    <property type="molecule type" value="Genomic_DNA"/>
</dbReference>
<comment type="catalytic activity">
    <reaction evidence="7 12 13">
        <text>2 H2O2 = O2 + 2 H2O</text>
        <dbReference type="Rhea" id="RHEA:20309"/>
        <dbReference type="ChEBI" id="CHEBI:15377"/>
        <dbReference type="ChEBI" id="CHEBI:15379"/>
        <dbReference type="ChEBI" id="CHEBI:16240"/>
        <dbReference type="EC" id="1.11.1.21"/>
    </reaction>
</comment>
<keyword evidence="2 12" id="KW-0349">Heme</keyword>
<dbReference type="PRINTS" id="PR00458">
    <property type="entry name" value="PEROXIDASE"/>
</dbReference>
<dbReference type="InterPro" id="IPR002016">
    <property type="entry name" value="Haem_peroxidase"/>
</dbReference>
<comment type="similarity">
    <text evidence="9 12 13">Belongs to the peroxidase family. Peroxidase/catalase subfamily.</text>
</comment>
<dbReference type="HAMAP" id="MF_01961">
    <property type="entry name" value="Catal_peroxid"/>
    <property type="match status" value="1"/>
</dbReference>
<feature type="active site" description="Proton acceptor" evidence="12">
    <location>
        <position position="92"/>
    </location>
</feature>
<evidence type="ECO:0000256" key="8">
    <source>
        <dbReference type="ARBA" id="ARBA00051651"/>
    </source>
</evidence>
<dbReference type="GO" id="GO:0046872">
    <property type="term" value="F:metal ion binding"/>
    <property type="evidence" value="ECO:0007669"/>
    <property type="project" value="UniProtKB-KW"/>
</dbReference>
<comment type="PTM">
    <text evidence="12">Formation of the three residue Trp-Tyr-Met cross-link is important for the catalase, but not the peroxidase activity of the enzyme.</text>
</comment>
<evidence type="ECO:0000256" key="5">
    <source>
        <dbReference type="ARBA" id="ARBA00023004"/>
    </source>
</evidence>
<reference evidence="15 16" key="1">
    <citation type="submission" date="2020-04" db="EMBL/GenBank/DDBJ databases">
        <authorList>
            <person name="De Canck E."/>
        </authorList>
    </citation>
    <scope>NUCLEOTIDE SEQUENCE [LARGE SCALE GENOMIC DNA]</scope>
    <source>
        <strain evidence="15 16">LMG 24238</strain>
    </source>
</reference>
<keyword evidence="3 12" id="KW-0479">Metal-binding</keyword>
<dbReference type="GO" id="GO:0042744">
    <property type="term" value="P:hydrogen peroxide catabolic process"/>
    <property type="evidence" value="ECO:0007669"/>
    <property type="project" value="UniProtKB-KW"/>
</dbReference>
<dbReference type="FunFam" id="1.10.520.10:FF:000002">
    <property type="entry name" value="Catalase-peroxidase"/>
    <property type="match status" value="1"/>
</dbReference>
<evidence type="ECO:0000256" key="9">
    <source>
        <dbReference type="ARBA" id="ARBA00060838"/>
    </source>
</evidence>
<name>A0A6J5ADU5_9BURK</name>
<comment type="catalytic activity">
    <reaction evidence="8 12 13">
        <text>H2O2 + AH2 = A + 2 H2O</text>
        <dbReference type="Rhea" id="RHEA:30275"/>
        <dbReference type="ChEBI" id="CHEBI:13193"/>
        <dbReference type="ChEBI" id="CHEBI:15377"/>
        <dbReference type="ChEBI" id="CHEBI:16240"/>
        <dbReference type="ChEBI" id="CHEBI:17499"/>
        <dbReference type="EC" id="1.11.1.21"/>
    </reaction>
</comment>
<dbReference type="GO" id="GO:0005829">
    <property type="term" value="C:cytosol"/>
    <property type="evidence" value="ECO:0007669"/>
    <property type="project" value="TreeGrafter"/>
</dbReference>
<evidence type="ECO:0000313" key="15">
    <source>
        <dbReference type="EMBL" id="CAB3664839.1"/>
    </source>
</evidence>
<dbReference type="PROSITE" id="PS00436">
    <property type="entry name" value="PEROXIDASE_2"/>
    <property type="match status" value="1"/>
</dbReference>
<dbReference type="Gene3D" id="1.10.420.10">
    <property type="entry name" value="Peroxidase, domain 2"/>
    <property type="match status" value="2"/>
</dbReference>
<organism evidence="15 16">
    <name type="scientific">Paraburkholderia sediminicola</name>
    <dbReference type="NCBI Taxonomy" id="458836"/>
    <lineage>
        <taxon>Bacteria</taxon>
        <taxon>Pseudomonadati</taxon>
        <taxon>Pseudomonadota</taxon>
        <taxon>Betaproteobacteria</taxon>
        <taxon>Burkholderiales</taxon>
        <taxon>Burkholderiaceae</taxon>
        <taxon>Paraburkholderia</taxon>
    </lineage>
</organism>
<comment type="function">
    <text evidence="12">Bifunctional enzyme with both catalase and broad-spectrum peroxidase activity.</text>
</comment>
<comment type="subunit">
    <text evidence="12">Homodimer or homotetramer.</text>
</comment>
<keyword evidence="6 12" id="KW-0376">Hydrogen peroxide</keyword>
<protein>
    <recommendedName>
        <fullName evidence="11 12">Catalase-peroxidase</fullName>
        <shortName evidence="12">CP</shortName>
        <ecNumber evidence="10 12">1.11.1.21</ecNumber>
    </recommendedName>
    <alternativeName>
        <fullName evidence="12">Peroxidase/catalase</fullName>
    </alternativeName>
</protein>
<comment type="caution">
    <text evidence="12">Lacks conserved residue(s) required for the propagation of feature annotation.</text>
</comment>
<dbReference type="EC" id="1.11.1.21" evidence="10 12"/>
<dbReference type="Gene3D" id="1.10.520.10">
    <property type="match status" value="2"/>
</dbReference>
<keyword evidence="16" id="KW-1185">Reference proteome</keyword>
<dbReference type="AlphaFoldDB" id="A0A6J5ADU5"/>
<dbReference type="SUPFAM" id="SSF48113">
    <property type="entry name" value="Heme-dependent peroxidases"/>
    <property type="match status" value="2"/>
</dbReference>
<keyword evidence="4 12" id="KW-0560">Oxidoreductase</keyword>
<sequence>MSNEAKCPFNHAAGGGTTNRDWWPKQLRVDLLSQHSSKSDPLDSGFNYAEAFKSLDLAAVKKDLAALMTDSQEWWPADFGHYGPFFIRMAWHSAGTYRIGDGRGGAGRGQQRFAPLNSWPDNVSLDKARRLLWPIKQKYGQKISWADLLILTGNVALETMGFKTFGFGGGRADTWEPDLDVYWGNEKTWLGGDVRYGKGAAGNEGEGVIVADPALHGSEVSRDDNGRNLENPLGAVQMGLIYVNPEGPDGNPDPLAAAHDIRETFARMAMNDEETVALIAGGHSFGKTHGAGPADNVGPVPEAADLENQGLGWKSSFGTGKGADAISSGLEVTWTTTPTKWGNGFFENLFKYEWELTKSPAGANQWVAKDAGETIPHAFDASKKQRPTMLTTDLSLRFDPAYEKISRRFLANPDQLSDAFARAWFKLTHRDMGPRVRYLGPEVPAEELIWQDPIPAVDHALVNDQDVASLKQKILASGLSVSQLVSTAWASASTFRGSDKRGGANGARIRLAPQKDWAVNQPEQLAKVLKVLEGIQSEFNGAQSGKKVSLADLIVLAGSAGIEQAAKNGGHQVTVAFTPGRADASQDQTDVESVGALEPVADGFRNYLKGKYSVPAEALLIDKAQLLTLTAPEMTALIGGLRALKVQSGQDSHGVFTKRPETLTNDFFVNLLDMGTEWKPVSRDVFEGRDRKTGEVKWTGSRVDLVFGSHAVLRALSEVYASEDGQAKFVRDFVAAWVKVMNLDRFDLA</sequence>
<feature type="domain" description="Plant heme peroxidase family profile" evidence="14">
    <location>
        <begin position="125"/>
        <end position="440"/>
    </location>
</feature>
<dbReference type="FunFam" id="1.10.420.10:FF:000002">
    <property type="entry name" value="Catalase-peroxidase"/>
    <property type="match status" value="1"/>
</dbReference>
<dbReference type="CDD" id="cd08200">
    <property type="entry name" value="catalase_peroxidase_2"/>
    <property type="match status" value="1"/>
</dbReference>
<dbReference type="PANTHER" id="PTHR30555">
    <property type="entry name" value="HYDROPEROXIDASE I, BIFUNCTIONAL CATALASE-PEROXIDASE"/>
    <property type="match status" value="1"/>
</dbReference>
<evidence type="ECO:0000256" key="7">
    <source>
        <dbReference type="ARBA" id="ARBA00049145"/>
    </source>
</evidence>
<dbReference type="GO" id="GO:0070301">
    <property type="term" value="P:cellular response to hydrogen peroxide"/>
    <property type="evidence" value="ECO:0007669"/>
    <property type="project" value="TreeGrafter"/>
</dbReference>
<dbReference type="InterPro" id="IPR010255">
    <property type="entry name" value="Haem_peroxidase_sf"/>
</dbReference>
<keyword evidence="5 12" id="KW-0408">Iron</keyword>
<gene>
    <name evidence="15" type="primary">katG2</name>
    <name evidence="12" type="synonym">katG</name>
    <name evidence="15" type="ORF">LMG24238_01778</name>
</gene>
<dbReference type="GO" id="GO:0020037">
    <property type="term" value="F:heme binding"/>
    <property type="evidence" value="ECO:0007669"/>
    <property type="project" value="InterPro"/>
</dbReference>
<evidence type="ECO:0000256" key="12">
    <source>
        <dbReference type="HAMAP-Rule" id="MF_01961"/>
    </source>
</evidence>
<evidence type="ECO:0000256" key="4">
    <source>
        <dbReference type="ARBA" id="ARBA00023002"/>
    </source>
</evidence>
<dbReference type="RefSeq" id="WP_175050078.1">
    <property type="nucleotide sequence ID" value="NZ_CADIKC010000002.1"/>
</dbReference>
<dbReference type="InterPro" id="IPR019794">
    <property type="entry name" value="Peroxidases_AS"/>
</dbReference>
<evidence type="ECO:0000256" key="3">
    <source>
        <dbReference type="ARBA" id="ARBA00022723"/>
    </source>
</evidence>
<feature type="cross-link" description="Tryptophyl-tyrosyl-methioninium (Tyr-Met) (with Trp-91)" evidence="12">
    <location>
        <begin position="242"/>
        <end position="268"/>
    </location>
</feature>
<feature type="binding site" description="axial binding residue" evidence="12">
    <location>
        <position position="283"/>
    </location>
    <ligand>
        <name>heme b</name>
        <dbReference type="ChEBI" id="CHEBI:60344"/>
    </ligand>
    <ligandPart>
        <name>Fe</name>
        <dbReference type="ChEBI" id="CHEBI:18248"/>
    </ligandPart>
</feature>
<dbReference type="GeneID" id="97040417"/>
<accession>A0A6J5ADU5</accession>
<dbReference type="CDD" id="cd00649">
    <property type="entry name" value="catalase_peroxidase_1"/>
    <property type="match status" value="1"/>
</dbReference>
<dbReference type="PRINTS" id="PR00460">
    <property type="entry name" value="BPEROXIDASE"/>
</dbReference>
<dbReference type="PANTHER" id="PTHR30555:SF0">
    <property type="entry name" value="CATALASE-PEROXIDASE"/>
    <property type="match status" value="1"/>
</dbReference>
<feature type="site" description="Transition state stabilizer" evidence="12">
    <location>
        <position position="88"/>
    </location>
</feature>
<evidence type="ECO:0000259" key="14">
    <source>
        <dbReference type="PROSITE" id="PS50873"/>
    </source>
</evidence>
<evidence type="ECO:0000256" key="2">
    <source>
        <dbReference type="ARBA" id="ARBA00022617"/>
    </source>
</evidence>
<evidence type="ECO:0000313" key="16">
    <source>
        <dbReference type="Proteomes" id="UP000494255"/>
    </source>
</evidence>
<dbReference type="InterPro" id="IPR000763">
    <property type="entry name" value="Catalase_peroxidase"/>
</dbReference>
<evidence type="ECO:0000256" key="11">
    <source>
        <dbReference type="ARBA" id="ARBA00074141"/>
    </source>
</evidence>
<dbReference type="NCBIfam" id="TIGR00198">
    <property type="entry name" value="cat_per_HPI"/>
    <property type="match status" value="1"/>
</dbReference>
<evidence type="ECO:0000256" key="10">
    <source>
        <dbReference type="ARBA" id="ARBA00067012"/>
    </source>
</evidence>
<dbReference type="FunFam" id="1.10.420.10:FF:000004">
    <property type="entry name" value="Catalase-peroxidase"/>
    <property type="match status" value="1"/>
</dbReference>
<keyword evidence="1 12" id="KW-0575">Peroxidase</keyword>
<dbReference type="Pfam" id="PF00141">
    <property type="entry name" value="peroxidase"/>
    <property type="match status" value="2"/>
</dbReference>
<evidence type="ECO:0000256" key="6">
    <source>
        <dbReference type="ARBA" id="ARBA00023324"/>
    </source>
</evidence>
<evidence type="ECO:0000256" key="13">
    <source>
        <dbReference type="RuleBase" id="RU003451"/>
    </source>
</evidence>
<dbReference type="PROSITE" id="PS00435">
    <property type="entry name" value="PEROXIDASE_1"/>
    <property type="match status" value="1"/>
</dbReference>
<dbReference type="InterPro" id="IPR019793">
    <property type="entry name" value="Peroxidases_heam-ligand_BS"/>
</dbReference>
<dbReference type="Proteomes" id="UP000494255">
    <property type="component" value="Unassembled WGS sequence"/>
</dbReference>
<proteinExistence type="inferred from homology"/>
<dbReference type="PROSITE" id="PS50873">
    <property type="entry name" value="PEROXIDASE_4"/>
    <property type="match status" value="1"/>
</dbReference>
<comment type="cofactor">
    <cofactor evidence="12">
        <name>heme b</name>
        <dbReference type="ChEBI" id="CHEBI:60344"/>
    </cofactor>
    <text evidence="12">Binds 1 heme b (iron(II)-protoporphyrin IX) group per dimer.</text>
</comment>
<dbReference type="FunFam" id="1.10.520.10:FF:000004">
    <property type="entry name" value="Catalase-peroxidase"/>
    <property type="match status" value="1"/>
</dbReference>